<feature type="compositionally biased region" description="Basic and acidic residues" evidence="1">
    <location>
        <begin position="1"/>
        <end position="14"/>
    </location>
</feature>
<dbReference type="EMBL" id="ML978154">
    <property type="protein sequence ID" value="KAF2036458.1"/>
    <property type="molecule type" value="Genomic_DNA"/>
</dbReference>
<feature type="compositionally biased region" description="Basic and acidic residues" evidence="1">
    <location>
        <begin position="553"/>
        <end position="562"/>
    </location>
</feature>
<feature type="compositionally biased region" description="Acidic residues" evidence="1">
    <location>
        <begin position="529"/>
        <end position="540"/>
    </location>
</feature>
<feature type="region of interest" description="Disordered" evidence="1">
    <location>
        <begin position="1"/>
        <end position="61"/>
    </location>
</feature>
<dbReference type="OrthoDB" id="3679193at2759"/>
<evidence type="ECO:0000313" key="3">
    <source>
        <dbReference type="Proteomes" id="UP000799777"/>
    </source>
</evidence>
<feature type="compositionally biased region" description="Low complexity" evidence="1">
    <location>
        <begin position="606"/>
        <end position="615"/>
    </location>
</feature>
<feature type="compositionally biased region" description="Acidic residues" evidence="1">
    <location>
        <begin position="509"/>
        <end position="519"/>
    </location>
</feature>
<feature type="compositionally biased region" description="Acidic residues" evidence="1">
    <location>
        <begin position="620"/>
        <end position="631"/>
    </location>
</feature>
<feature type="compositionally biased region" description="Polar residues" evidence="1">
    <location>
        <begin position="20"/>
        <end position="30"/>
    </location>
</feature>
<sequence length="631" mass="71425">MADRESSLTRKTMDEITEDCANSPSTDSPSNPAPEPSNDSDWKTVGDPAAEDQEDAKEQASAPHVIDEEVYTQLYHHLLLALALHPSRPVVDLFAAGQNRLRQAYLEGQLSADGEILTHLLEPTMQENANYKAATEALLSNLINRIRAESAQNFLDTSSNIKVSASGYAREYLWKFAITPALVDKYRYFRQACNLDERSEVANPEDYEPLWDFLEETMAEQYDFDQWCHVSRLKPNMVLKQKLLANGETFEPSEGMIVGLYQYKVADTDKVSYQQDYIPEHKKVTKEGEEKKFYFLPHQDTVVVPAKSAKAGPRVYKKNLDHWVRKDGSTWKLFILIRVFVAGTDEYIEFHLLVDDKIKTVDPNDDDWRTSFNKWVRQFVRRKIKEVVQPRKHWTLEERVVVYKAINADVHVRGIDILASGKFPWGKAFFTPIAFQVNKVESRTRTYDAVQAFVRNQLYKQQKGAVFDLYERAKKIKALLDAGRDVPREERYPKEAIPLSADGVYGEDRAEDDEVEDEAAAGGISADAKEEEIEGGEDDITKDGVLSDAASIEDVKKRKRTDDDDGLDESVGGVESATADEHSARLTARASSPKKRKHTKEEETARQQAAKAAARAPPPMDDDDGDFADFA</sequence>
<dbReference type="AlphaFoldDB" id="A0A9P4HKY9"/>
<evidence type="ECO:0000256" key="1">
    <source>
        <dbReference type="SAM" id="MobiDB-lite"/>
    </source>
</evidence>
<organism evidence="2 3">
    <name type="scientific">Setomelanomma holmii</name>
    <dbReference type="NCBI Taxonomy" id="210430"/>
    <lineage>
        <taxon>Eukaryota</taxon>
        <taxon>Fungi</taxon>
        <taxon>Dikarya</taxon>
        <taxon>Ascomycota</taxon>
        <taxon>Pezizomycotina</taxon>
        <taxon>Dothideomycetes</taxon>
        <taxon>Pleosporomycetidae</taxon>
        <taxon>Pleosporales</taxon>
        <taxon>Pleosporineae</taxon>
        <taxon>Phaeosphaeriaceae</taxon>
        <taxon>Setomelanomma</taxon>
    </lineage>
</organism>
<gene>
    <name evidence="2" type="ORF">EK21DRAFT_105774</name>
</gene>
<proteinExistence type="predicted"/>
<protein>
    <submittedName>
        <fullName evidence="2">Uncharacterized protein</fullName>
    </submittedName>
</protein>
<comment type="caution">
    <text evidence="2">The sequence shown here is derived from an EMBL/GenBank/DDBJ whole genome shotgun (WGS) entry which is preliminary data.</text>
</comment>
<evidence type="ECO:0000313" key="2">
    <source>
        <dbReference type="EMBL" id="KAF2036458.1"/>
    </source>
</evidence>
<reference evidence="2" key="1">
    <citation type="journal article" date="2020" name="Stud. Mycol.">
        <title>101 Dothideomycetes genomes: a test case for predicting lifestyles and emergence of pathogens.</title>
        <authorList>
            <person name="Haridas S."/>
            <person name="Albert R."/>
            <person name="Binder M."/>
            <person name="Bloem J."/>
            <person name="Labutti K."/>
            <person name="Salamov A."/>
            <person name="Andreopoulos B."/>
            <person name="Baker S."/>
            <person name="Barry K."/>
            <person name="Bills G."/>
            <person name="Bluhm B."/>
            <person name="Cannon C."/>
            <person name="Castanera R."/>
            <person name="Culley D."/>
            <person name="Daum C."/>
            <person name="Ezra D."/>
            <person name="Gonzalez J."/>
            <person name="Henrissat B."/>
            <person name="Kuo A."/>
            <person name="Liang C."/>
            <person name="Lipzen A."/>
            <person name="Lutzoni F."/>
            <person name="Magnuson J."/>
            <person name="Mondo S."/>
            <person name="Nolan M."/>
            <person name="Ohm R."/>
            <person name="Pangilinan J."/>
            <person name="Park H.-J."/>
            <person name="Ramirez L."/>
            <person name="Alfaro M."/>
            <person name="Sun H."/>
            <person name="Tritt A."/>
            <person name="Yoshinaga Y."/>
            <person name="Zwiers L.-H."/>
            <person name="Turgeon B."/>
            <person name="Goodwin S."/>
            <person name="Spatafora J."/>
            <person name="Crous P."/>
            <person name="Grigoriev I."/>
        </authorList>
    </citation>
    <scope>NUCLEOTIDE SEQUENCE</scope>
    <source>
        <strain evidence="2">CBS 110217</strain>
    </source>
</reference>
<name>A0A9P4HKY9_9PLEO</name>
<keyword evidence="3" id="KW-1185">Reference proteome</keyword>
<accession>A0A9P4HKY9</accession>
<feature type="region of interest" description="Disordered" evidence="1">
    <location>
        <begin position="491"/>
        <end position="631"/>
    </location>
</feature>
<dbReference type="Proteomes" id="UP000799777">
    <property type="component" value="Unassembled WGS sequence"/>
</dbReference>